<name>A0AAW0FGW2_9APHY</name>
<dbReference type="EMBL" id="JASBNA010000051">
    <property type="protein sequence ID" value="KAK7680248.1"/>
    <property type="molecule type" value="Genomic_DNA"/>
</dbReference>
<evidence type="ECO:0000313" key="3">
    <source>
        <dbReference type="EMBL" id="KAK7680248.1"/>
    </source>
</evidence>
<evidence type="ECO:0000313" key="4">
    <source>
        <dbReference type="Proteomes" id="UP001385951"/>
    </source>
</evidence>
<protein>
    <recommendedName>
        <fullName evidence="2">Fungal-type protein kinase domain-containing protein</fullName>
    </recommendedName>
</protein>
<keyword evidence="4" id="KW-1185">Reference proteome</keyword>
<feature type="region of interest" description="Disordered" evidence="1">
    <location>
        <begin position="735"/>
        <end position="772"/>
    </location>
</feature>
<comment type="caution">
    <text evidence="3">The sequence shown here is derived from an EMBL/GenBank/DDBJ whole genome shotgun (WGS) entry which is preliminary data.</text>
</comment>
<gene>
    <name evidence="3" type="ORF">QCA50_016757</name>
</gene>
<dbReference type="InterPro" id="IPR040976">
    <property type="entry name" value="Pkinase_fungal"/>
</dbReference>
<dbReference type="Proteomes" id="UP001385951">
    <property type="component" value="Unassembled WGS sequence"/>
</dbReference>
<feature type="compositionally biased region" description="Basic and acidic residues" evidence="1">
    <location>
        <begin position="742"/>
        <end position="772"/>
    </location>
</feature>
<dbReference type="AlphaFoldDB" id="A0AAW0FGW2"/>
<evidence type="ECO:0000256" key="1">
    <source>
        <dbReference type="SAM" id="MobiDB-lite"/>
    </source>
</evidence>
<dbReference type="Gene3D" id="1.10.510.10">
    <property type="entry name" value="Transferase(Phosphotransferase) domain 1"/>
    <property type="match status" value="1"/>
</dbReference>
<accession>A0AAW0FGW2</accession>
<reference evidence="3 4" key="1">
    <citation type="submission" date="2022-09" db="EMBL/GenBank/DDBJ databases">
        <authorList>
            <person name="Palmer J.M."/>
        </authorList>
    </citation>
    <scope>NUCLEOTIDE SEQUENCE [LARGE SCALE GENOMIC DNA]</scope>
    <source>
        <strain evidence="3 4">DSM 7382</strain>
    </source>
</reference>
<dbReference type="SUPFAM" id="SSF56112">
    <property type="entry name" value="Protein kinase-like (PK-like)"/>
    <property type="match status" value="1"/>
</dbReference>
<dbReference type="PANTHER" id="PTHR38248">
    <property type="entry name" value="FUNK1 6"/>
    <property type="match status" value="1"/>
</dbReference>
<dbReference type="Pfam" id="PF17667">
    <property type="entry name" value="Pkinase_fungal"/>
    <property type="match status" value="1"/>
</dbReference>
<evidence type="ECO:0000259" key="2">
    <source>
        <dbReference type="Pfam" id="PF17667"/>
    </source>
</evidence>
<feature type="domain" description="Fungal-type protein kinase" evidence="2">
    <location>
        <begin position="164"/>
        <end position="618"/>
    </location>
</feature>
<sequence>MLLTCTVATADSLLDAPMTDSSSQSFDQARYNLCKYLEGRVAEVSLDVFKNSVLPPLTPGALNKLDDTVAHLVSNDRWNDFLEDPAHNTDREDVVFASLPKLIDNIANAVAPVLGRKENSVTWKAEVCPSLAKNLHVNGNLHGTHLANIASTTETPPTADDLSQSTHNHVWLYELKKAYDTFSVQGNRGNIIRAASHLLNDRRRRFTFALTVDNCTARLWFFSCFLVMASEEFDWIEGRTHFIHFIAALAFATETQLGFDPSIERVTENDTIKYNIHYCGRWYRILEDLSDFKASWILGPATRVWKVQELKDKSVDSTLVGKVRVMKDAWTDENALSEKEILDDIISKINVVNPLTTVHPALAADHFIEIMSDVRVAVTNPSGEQEGDCTSTIFQGVLPSRGSNGLSVSQFLETTESGIFAVGYFQRLYPEASRTRLEKKNPQFKGCTARQHRRILYAECGKPLNKILSDHKRLFASLGGVTKALEILYSAGYIHHDLSLGNIISFDDGKCKLSDFEYAKPYKFQPGSEVTPAIEDTDKELRVGTLAFMAIEVQRGSYVSLVSTPNLSLFSLSAEERVTQMRQYHKRIHEELDRDPIIPFRHNYLHDVESLWWIAMWALFTTRPRSCPHIQWSKRMESIFPHSPDVVDGRELFFFSKNNRDYTQSLPDAFQGSISILEGIRVTLAVFYQHFQQFALGKTTEELEYGLLYSTVIGDFNAAANSAVGDLEMISEENNWGEEEPESHGMKRQLDDGSDDGHGVDCMRSKKVKLDT</sequence>
<organism evidence="3 4">
    <name type="scientific">Cerrena zonata</name>
    <dbReference type="NCBI Taxonomy" id="2478898"/>
    <lineage>
        <taxon>Eukaryota</taxon>
        <taxon>Fungi</taxon>
        <taxon>Dikarya</taxon>
        <taxon>Basidiomycota</taxon>
        <taxon>Agaricomycotina</taxon>
        <taxon>Agaricomycetes</taxon>
        <taxon>Polyporales</taxon>
        <taxon>Cerrenaceae</taxon>
        <taxon>Cerrena</taxon>
    </lineage>
</organism>
<dbReference type="PANTHER" id="PTHR38248:SF2">
    <property type="entry name" value="FUNK1 11"/>
    <property type="match status" value="1"/>
</dbReference>
<dbReference type="InterPro" id="IPR011009">
    <property type="entry name" value="Kinase-like_dom_sf"/>
</dbReference>
<proteinExistence type="predicted"/>